<dbReference type="PIRSF" id="PIRSF036599">
    <property type="entry name" value="AtpPhos"/>
    <property type="match status" value="1"/>
</dbReference>
<keyword evidence="4" id="KW-0963">Cytoplasm</keyword>
<evidence type="ECO:0000256" key="1">
    <source>
        <dbReference type="ARBA" id="ARBA00004496"/>
    </source>
</evidence>
<dbReference type="InterPro" id="IPR027417">
    <property type="entry name" value="P-loop_NTPase"/>
</dbReference>
<dbReference type="Pfam" id="PF02367">
    <property type="entry name" value="TsaE"/>
    <property type="match status" value="1"/>
</dbReference>
<dbReference type="InterPro" id="IPR012180">
    <property type="entry name" value="Bifunc_ATPase/PTrfase"/>
</dbReference>
<dbReference type="Gene3D" id="3.90.1200.10">
    <property type="match status" value="1"/>
</dbReference>
<sequence>MPPLSVELANAEDTARLGQDVGLSLRKGDLIALSGDLGAGKSTFARGLIRTIADDADYDVPSPTFTIVQSYPELRLPISHVDLYRLSTADEIDELGLDEALLDGIVLVEWPERADGFLPPVSLSITLQDHGSGRKAFIEGPPDVLARLERSLAIRSFLARSGLAHAERRYLLGDASARGYETLSTGSGTPLILMNSPYNPGGPILRDGKTYMQIAHLSQSVNAFVALDRLLASKGFNVPHINAEDLEHGFLVIENLGSDGILDKDGAPIFERYEAAVRLLAKLHQFIWPQDIPVGNGATHRLHHFDRDAMMIEVELLSDWYVPRMNGTVISPDLTSSYIAAWDKVFSQLSNAEQSLLLRDVHSPNILWQAHRSGIERVGLIDFQDAMLGPSAYDVASLIMDARVTIEPDMQDLLLAAYIEERRAGSTAFDETGFKKAFAIMAAQRNAKILGIFVRLDERDGKPFYLRHLPRIQTYLERVIDHPALAPVKDWCEKNGILAQRIKA</sequence>
<dbReference type="PANTHER" id="PTHR33540:SF2">
    <property type="entry name" value="TRNA THREONYLCARBAMOYLADENOSINE BIOSYNTHESIS PROTEIN TSAE"/>
    <property type="match status" value="1"/>
</dbReference>
<proteinExistence type="inferred from homology"/>
<keyword evidence="13" id="KW-1185">Reference proteome</keyword>
<dbReference type="Pfam" id="PF01636">
    <property type="entry name" value="APH"/>
    <property type="match status" value="1"/>
</dbReference>
<dbReference type="Proteomes" id="UP001237780">
    <property type="component" value="Unassembled WGS sequence"/>
</dbReference>
<keyword evidence="12" id="KW-0808">Transferase</keyword>
<feature type="domain" description="Aminoglycoside phosphotransferase" evidence="11">
    <location>
        <begin position="173"/>
        <end position="422"/>
    </location>
</feature>
<keyword evidence="8" id="KW-0067">ATP-binding</keyword>
<dbReference type="SUPFAM" id="SSF52540">
    <property type="entry name" value="P-loop containing nucleoside triphosphate hydrolases"/>
    <property type="match status" value="1"/>
</dbReference>
<keyword evidence="5" id="KW-0819">tRNA processing</keyword>
<keyword evidence="9" id="KW-0460">Magnesium</keyword>
<evidence type="ECO:0000256" key="9">
    <source>
        <dbReference type="ARBA" id="ARBA00022842"/>
    </source>
</evidence>
<comment type="similarity">
    <text evidence="2">Belongs to the TsaE family.</text>
</comment>
<dbReference type="EMBL" id="JAUSZT010000003">
    <property type="protein sequence ID" value="MDQ0997511.1"/>
    <property type="molecule type" value="Genomic_DNA"/>
</dbReference>
<protein>
    <recommendedName>
        <fullName evidence="3">tRNA threonylcarbamoyladenosine biosynthesis protein TsaE</fullName>
    </recommendedName>
    <alternativeName>
        <fullName evidence="10">t(6)A37 threonylcarbamoyladenosine biosynthesis protein TsaE</fullName>
    </alternativeName>
</protein>
<evidence type="ECO:0000256" key="4">
    <source>
        <dbReference type="ARBA" id="ARBA00022490"/>
    </source>
</evidence>
<gene>
    <name evidence="12" type="ORF">QFZ34_002693</name>
</gene>
<dbReference type="InterPro" id="IPR003442">
    <property type="entry name" value="T6A_TsaE"/>
</dbReference>
<evidence type="ECO:0000313" key="13">
    <source>
        <dbReference type="Proteomes" id="UP001237780"/>
    </source>
</evidence>
<dbReference type="NCBIfam" id="TIGR00150">
    <property type="entry name" value="T6A_YjeE"/>
    <property type="match status" value="1"/>
</dbReference>
<evidence type="ECO:0000256" key="10">
    <source>
        <dbReference type="ARBA" id="ARBA00032441"/>
    </source>
</evidence>
<evidence type="ECO:0000256" key="2">
    <source>
        <dbReference type="ARBA" id="ARBA00007599"/>
    </source>
</evidence>
<evidence type="ECO:0000256" key="3">
    <source>
        <dbReference type="ARBA" id="ARBA00019010"/>
    </source>
</evidence>
<dbReference type="RefSeq" id="WP_307281555.1">
    <property type="nucleotide sequence ID" value="NZ_JAUSZT010000003.1"/>
</dbReference>
<comment type="caution">
    <text evidence="12">The sequence shown here is derived from an EMBL/GenBank/DDBJ whole genome shotgun (WGS) entry which is preliminary data.</text>
</comment>
<organism evidence="12 13">
    <name type="scientific">Phyllobacterium ifriqiyense</name>
    <dbReference type="NCBI Taxonomy" id="314238"/>
    <lineage>
        <taxon>Bacteria</taxon>
        <taxon>Pseudomonadati</taxon>
        <taxon>Pseudomonadota</taxon>
        <taxon>Alphaproteobacteria</taxon>
        <taxon>Hyphomicrobiales</taxon>
        <taxon>Phyllobacteriaceae</taxon>
        <taxon>Phyllobacterium</taxon>
    </lineage>
</organism>
<reference evidence="12 13" key="1">
    <citation type="submission" date="2023-07" db="EMBL/GenBank/DDBJ databases">
        <title>Comparative genomics of wheat-associated soil bacteria to identify genetic determinants of phenazine resistance.</title>
        <authorList>
            <person name="Mouncey N."/>
        </authorList>
    </citation>
    <scope>NUCLEOTIDE SEQUENCE [LARGE SCALE GENOMIC DNA]</scope>
    <source>
        <strain evidence="12 13">W4I11</strain>
    </source>
</reference>
<evidence type="ECO:0000313" key="12">
    <source>
        <dbReference type="EMBL" id="MDQ0997511.1"/>
    </source>
</evidence>
<dbReference type="GO" id="GO:0016740">
    <property type="term" value="F:transferase activity"/>
    <property type="evidence" value="ECO:0007669"/>
    <property type="project" value="UniProtKB-KW"/>
</dbReference>
<evidence type="ECO:0000256" key="8">
    <source>
        <dbReference type="ARBA" id="ARBA00022840"/>
    </source>
</evidence>
<evidence type="ECO:0000256" key="5">
    <source>
        <dbReference type="ARBA" id="ARBA00022694"/>
    </source>
</evidence>
<evidence type="ECO:0000256" key="6">
    <source>
        <dbReference type="ARBA" id="ARBA00022723"/>
    </source>
</evidence>
<dbReference type="SUPFAM" id="SSF56112">
    <property type="entry name" value="Protein kinase-like (PK-like)"/>
    <property type="match status" value="1"/>
</dbReference>
<dbReference type="Gene3D" id="3.40.50.300">
    <property type="entry name" value="P-loop containing nucleotide triphosphate hydrolases"/>
    <property type="match status" value="1"/>
</dbReference>
<dbReference type="PANTHER" id="PTHR33540">
    <property type="entry name" value="TRNA THREONYLCARBAMOYLADENOSINE BIOSYNTHESIS PROTEIN TSAE"/>
    <property type="match status" value="1"/>
</dbReference>
<accession>A0ABU0SA13</accession>
<dbReference type="InterPro" id="IPR002575">
    <property type="entry name" value="Aminoglycoside_PTrfase"/>
</dbReference>
<keyword evidence="6" id="KW-0479">Metal-binding</keyword>
<name>A0ABU0SA13_9HYPH</name>
<evidence type="ECO:0000256" key="7">
    <source>
        <dbReference type="ARBA" id="ARBA00022741"/>
    </source>
</evidence>
<comment type="subcellular location">
    <subcellularLocation>
        <location evidence="1">Cytoplasm</location>
    </subcellularLocation>
</comment>
<dbReference type="Gene3D" id="3.30.200.20">
    <property type="entry name" value="Phosphorylase Kinase, domain 1"/>
    <property type="match status" value="1"/>
</dbReference>
<dbReference type="InterPro" id="IPR011009">
    <property type="entry name" value="Kinase-like_dom_sf"/>
</dbReference>
<evidence type="ECO:0000259" key="11">
    <source>
        <dbReference type="Pfam" id="PF01636"/>
    </source>
</evidence>
<keyword evidence="7" id="KW-0547">Nucleotide-binding</keyword>